<dbReference type="EMBL" id="LXFV01000013">
    <property type="protein sequence ID" value="PKX85829.1"/>
    <property type="molecule type" value="Genomic_DNA"/>
</dbReference>
<reference evidence="1 2" key="1">
    <citation type="submission" date="2016-04" db="EMBL/GenBank/DDBJ databases">
        <title>New species of Pectobacterium.</title>
        <authorList>
            <person name="Waleron M."/>
            <person name="Misztak A.E."/>
            <person name="Waleron K."/>
        </authorList>
    </citation>
    <scope>NUCLEOTIDE SEQUENCE [LARGE SCALE GENOMIC DNA]</scope>
    <source>
        <strain evidence="1 2">IFB5232</strain>
    </source>
</reference>
<comment type="caution">
    <text evidence="1">The sequence shown here is derived from an EMBL/GenBank/DDBJ whole genome shotgun (WGS) entry which is preliminary data.</text>
</comment>
<dbReference type="Proteomes" id="UP000234468">
    <property type="component" value="Unassembled WGS sequence"/>
</dbReference>
<evidence type="ECO:0000313" key="2">
    <source>
        <dbReference type="Proteomes" id="UP000234468"/>
    </source>
</evidence>
<sequence length="126" mass="14481">MGALKGRSLKDEIPIRQVLLTATDLKHRLSLELVLSLIIFISNSCMMAARQRYSSFPLDIRTLFFTRLFPYREQFRLLVSFLDIDREGIVDQRTQNAVDTKSLDDVSPLVIAWLRAGRYALVVPKP</sequence>
<proteinExistence type="predicted"/>
<protein>
    <submittedName>
        <fullName evidence="1">Uncharacterized protein</fullName>
    </submittedName>
</protein>
<organism evidence="1 2">
    <name type="scientific">Pectobacterium peruviense</name>
    <dbReference type="NCBI Taxonomy" id="2066479"/>
    <lineage>
        <taxon>Bacteria</taxon>
        <taxon>Pseudomonadati</taxon>
        <taxon>Pseudomonadota</taxon>
        <taxon>Gammaproteobacteria</taxon>
        <taxon>Enterobacterales</taxon>
        <taxon>Pectobacteriaceae</taxon>
        <taxon>Pectobacterium</taxon>
    </lineage>
</organism>
<accession>A0ABX4S5Q7</accession>
<name>A0ABX4S5Q7_9GAMM</name>
<keyword evidence="2" id="KW-1185">Reference proteome</keyword>
<evidence type="ECO:0000313" key="1">
    <source>
        <dbReference type="EMBL" id="PKX85829.1"/>
    </source>
</evidence>
<gene>
    <name evidence="1" type="ORF">A0G03_12980</name>
</gene>